<feature type="transmembrane region" description="Helical" evidence="1">
    <location>
        <begin position="108"/>
        <end position="130"/>
    </location>
</feature>
<name>A0A544QVL7_9FIRM</name>
<keyword evidence="3" id="KW-1185">Reference proteome</keyword>
<feature type="transmembrane region" description="Helical" evidence="1">
    <location>
        <begin position="136"/>
        <end position="161"/>
    </location>
</feature>
<protein>
    <submittedName>
        <fullName evidence="2">TIGR04002 family protein</fullName>
    </submittedName>
</protein>
<accession>A0A544QVL7</accession>
<dbReference type="GO" id="GO:0016020">
    <property type="term" value="C:membrane"/>
    <property type="evidence" value="ECO:0007669"/>
    <property type="project" value="InterPro"/>
</dbReference>
<evidence type="ECO:0000313" key="2">
    <source>
        <dbReference type="EMBL" id="TQQ84728.1"/>
    </source>
</evidence>
<feature type="transmembrane region" description="Helical" evidence="1">
    <location>
        <begin position="47"/>
        <end position="72"/>
    </location>
</feature>
<comment type="caution">
    <text evidence="2">The sequence shown here is derived from an EMBL/GenBank/DDBJ whole genome shotgun (WGS) entry which is preliminary data.</text>
</comment>
<feature type="transmembrane region" description="Helical" evidence="1">
    <location>
        <begin position="78"/>
        <end position="96"/>
    </location>
</feature>
<reference evidence="2 3" key="1">
    <citation type="submission" date="2019-02" db="EMBL/GenBank/DDBJ databases">
        <title>Peptostreptococcaceae bacterium ZHW00191 nov., a new bacterium isolated from the human gut.</title>
        <authorList>
            <person name="Zhou H.-W."/>
            <person name="Chen X.-J."/>
        </authorList>
    </citation>
    <scope>NUCLEOTIDE SEQUENCE [LARGE SCALE GENOMIC DNA]</scope>
    <source>
        <strain evidence="2 3">ZHW00191</strain>
    </source>
</reference>
<dbReference type="InterPro" id="IPR023812">
    <property type="entry name" value="CHP04002"/>
</dbReference>
<dbReference type="Gene3D" id="1.10.1760.20">
    <property type="match status" value="1"/>
</dbReference>
<dbReference type="AlphaFoldDB" id="A0A544QVL7"/>
<dbReference type="OrthoDB" id="411368at2"/>
<keyword evidence="1" id="KW-0812">Transmembrane</keyword>
<dbReference type="RefSeq" id="WP_142535783.1">
    <property type="nucleotide sequence ID" value="NZ_SGJB01000007.1"/>
</dbReference>
<evidence type="ECO:0000313" key="3">
    <source>
        <dbReference type="Proteomes" id="UP000317863"/>
    </source>
</evidence>
<dbReference type="EMBL" id="SGJB01000007">
    <property type="protein sequence ID" value="TQQ84728.1"/>
    <property type="molecule type" value="Genomic_DNA"/>
</dbReference>
<organism evidence="2 3">
    <name type="scientific">Peptacetobacter hominis</name>
    <dbReference type="NCBI Taxonomy" id="2743610"/>
    <lineage>
        <taxon>Bacteria</taxon>
        <taxon>Bacillati</taxon>
        <taxon>Bacillota</taxon>
        <taxon>Clostridia</taxon>
        <taxon>Peptostreptococcales</taxon>
        <taxon>Peptostreptococcaceae</taxon>
        <taxon>Peptacetobacter</taxon>
    </lineage>
</organism>
<keyword evidence="1" id="KW-1133">Transmembrane helix</keyword>
<feature type="transmembrane region" description="Helical" evidence="1">
    <location>
        <begin position="12"/>
        <end position="35"/>
    </location>
</feature>
<dbReference type="NCBIfam" id="TIGR04002">
    <property type="entry name" value="TIGR04002 family protein"/>
    <property type="match status" value="1"/>
</dbReference>
<proteinExistence type="predicted"/>
<evidence type="ECO:0000256" key="1">
    <source>
        <dbReference type="SAM" id="Phobius"/>
    </source>
</evidence>
<gene>
    <name evidence="2" type="ORF">EXD82_04810</name>
</gene>
<sequence>MSNLNSKNNNNILVLSSLLAALIFITTGYILHIPMGINGGYVHIGDAFIYLSAVILPTPYAMATAAVGARLADISTGSAIWAIPTIIIKPILVLFFKKGEKIVSKRNIIGSIFAGIIGTVLYMIAEGVIIGNFWSAFILSTIGMIQPIGSSIVFIILGFAFDKSSILHKYIYR</sequence>
<dbReference type="Pfam" id="PF07155">
    <property type="entry name" value="ECF-ribofla_trS"/>
    <property type="match status" value="1"/>
</dbReference>
<keyword evidence="1" id="KW-0472">Membrane</keyword>
<dbReference type="InterPro" id="IPR009825">
    <property type="entry name" value="ECF_substrate-spec-like"/>
</dbReference>
<dbReference type="Proteomes" id="UP000317863">
    <property type="component" value="Unassembled WGS sequence"/>
</dbReference>